<gene>
    <name evidence="1" type="ORF">SAMN06265350_102344</name>
</gene>
<dbReference type="RefSeq" id="WP_142601936.1">
    <property type="nucleotide sequence ID" value="NZ_FXSZ01000002.1"/>
</dbReference>
<organism evidence="1 2">
    <name type="scientific">Solitalea koreensis</name>
    <dbReference type="NCBI Taxonomy" id="543615"/>
    <lineage>
        <taxon>Bacteria</taxon>
        <taxon>Pseudomonadati</taxon>
        <taxon>Bacteroidota</taxon>
        <taxon>Sphingobacteriia</taxon>
        <taxon>Sphingobacteriales</taxon>
        <taxon>Sphingobacteriaceae</taxon>
        <taxon>Solitalea</taxon>
    </lineage>
</organism>
<evidence type="ECO:0000313" key="1">
    <source>
        <dbReference type="EMBL" id="SMO48344.1"/>
    </source>
</evidence>
<dbReference type="Proteomes" id="UP000315971">
    <property type="component" value="Unassembled WGS sequence"/>
</dbReference>
<reference evidence="1 2" key="1">
    <citation type="submission" date="2017-05" db="EMBL/GenBank/DDBJ databases">
        <authorList>
            <person name="Varghese N."/>
            <person name="Submissions S."/>
        </authorList>
    </citation>
    <scope>NUCLEOTIDE SEQUENCE [LARGE SCALE GENOMIC DNA]</scope>
    <source>
        <strain evidence="1 2">DSM 21342</strain>
    </source>
</reference>
<name>A0A521BMG4_9SPHI</name>
<dbReference type="EMBL" id="FXSZ01000002">
    <property type="protein sequence ID" value="SMO48344.1"/>
    <property type="molecule type" value="Genomic_DNA"/>
</dbReference>
<proteinExistence type="predicted"/>
<protein>
    <submittedName>
        <fullName evidence="1">Uncharacterized protein</fullName>
    </submittedName>
</protein>
<evidence type="ECO:0000313" key="2">
    <source>
        <dbReference type="Proteomes" id="UP000315971"/>
    </source>
</evidence>
<dbReference type="AlphaFoldDB" id="A0A521BMG4"/>
<accession>A0A521BMG4</accession>
<keyword evidence="2" id="KW-1185">Reference proteome</keyword>
<sequence length="114" mass="13380">MKIKLSSEQLLQLKNLLEQTWQLEQPIDYDELCRWYTLLELHEKIYKKAYQINGSTALGFSPAQSAAFVSYFDTCDLSGFPYEQNLIRIIINQLDKNMVWPKTQKTNFNNLLNA</sequence>